<keyword evidence="2" id="KW-0378">Hydrolase</keyword>
<gene>
    <name evidence="2" type="ORF">CUN51_04390</name>
</gene>
<evidence type="ECO:0000259" key="1">
    <source>
        <dbReference type="Pfam" id="PF00561"/>
    </source>
</evidence>
<dbReference type="Gene3D" id="3.40.50.1820">
    <property type="entry name" value="alpha/beta hydrolase"/>
    <property type="match status" value="1"/>
</dbReference>
<dbReference type="PANTHER" id="PTHR43798:SF29">
    <property type="entry name" value="AB HYDROLASE-1 DOMAIN-CONTAINING PROTEIN"/>
    <property type="match status" value="1"/>
</dbReference>
<dbReference type="AlphaFoldDB" id="A0A2M8P1Z8"/>
<accession>A0A2M8P1Z8</accession>
<reference evidence="2 3" key="1">
    <citation type="submission" date="2017-11" db="EMBL/GenBank/DDBJ databases">
        <title>Evolution of Phototrophy in the Chloroflexi Phylum Driven by Horizontal Gene Transfer.</title>
        <authorList>
            <person name="Ward L.M."/>
            <person name="Hemp J."/>
            <person name="Shih P.M."/>
            <person name="Mcglynn S.E."/>
            <person name="Fischer W."/>
        </authorList>
    </citation>
    <scope>NUCLEOTIDE SEQUENCE [LARGE SCALE GENOMIC DNA]</scope>
    <source>
        <strain evidence="2">CP2_2F</strain>
    </source>
</reference>
<dbReference type="InterPro" id="IPR029058">
    <property type="entry name" value="AB_hydrolase_fold"/>
</dbReference>
<dbReference type="InterPro" id="IPR000639">
    <property type="entry name" value="Epox_hydrolase-like"/>
</dbReference>
<dbReference type="SUPFAM" id="SSF53474">
    <property type="entry name" value="alpha/beta-Hydrolases"/>
    <property type="match status" value="1"/>
</dbReference>
<proteinExistence type="predicted"/>
<protein>
    <submittedName>
        <fullName evidence="2">Alpha/beta hydrolase</fullName>
    </submittedName>
</protein>
<dbReference type="GO" id="GO:0016787">
    <property type="term" value="F:hydrolase activity"/>
    <property type="evidence" value="ECO:0007669"/>
    <property type="project" value="UniProtKB-KW"/>
</dbReference>
<feature type="domain" description="AB hydrolase-1" evidence="1">
    <location>
        <begin position="16"/>
        <end position="242"/>
    </location>
</feature>
<name>A0A2M8P1Z8_9CHLR</name>
<dbReference type="EMBL" id="PGTK01000003">
    <property type="protein sequence ID" value="PJF31575.1"/>
    <property type="molecule type" value="Genomic_DNA"/>
</dbReference>
<dbReference type="PRINTS" id="PR00412">
    <property type="entry name" value="EPOXHYDRLASE"/>
</dbReference>
<dbReference type="PRINTS" id="PR00111">
    <property type="entry name" value="ABHYDROLASE"/>
</dbReference>
<evidence type="ECO:0000313" key="3">
    <source>
        <dbReference type="Proteomes" id="UP000228921"/>
    </source>
</evidence>
<comment type="caution">
    <text evidence="2">The sequence shown here is derived from an EMBL/GenBank/DDBJ whole genome shotgun (WGS) entry which is preliminary data.</text>
</comment>
<sequence length="264" mass="29084">MKPILLNYSEQGQGLPLVLLHGFPFNSGLWRYQARYLSDVCRVILPDLRGFGQSDVTEGIYEMSVLAQDVLHLLDRLNIQKAVIIGHSMGGYVALALWRLAPQRFSALGLIASHVWADSEAQLQAREQLIGQALDRGAAAVAEAMLPRLFAPNPNADEPVHEQARAMMLEARPTSLVNALRGMMHRPDSSDLLPQINVPTLILCGDSDPIVPPERAEQMARHLPNATLVVIENAAHMPMLEQPQATAVALRTFLSSFRHAHTES</sequence>
<organism evidence="2 3">
    <name type="scientific">Candidatus Thermofonsia Clade 1 bacterium</name>
    <dbReference type="NCBI Taxonomy" id="2364210"/>
    <lineage>
        <taxon>Bacteria</taxon>
        <taxon>Bacillati</taxon>
        <taxon>Chloroflexota</taxon>
        <taxon>Candidatus Thermofontia</taxon>
        <taxon>Candidatus Thermofonsia Clade 1</taxon>
    </lineage>
</organism>
<dbReference type="InterPro" id="IPR000073">
    <property type="entry name" value="AB_hydrolase_1"/>
</dbReference>
<evidence type="ECO:0000313" key="2">
    <source>
        <dbReference type="EMBL" id="PJF31575.1"/>
    </source>
</evidence>
<dbReference type="InterPro" id="IPR050266">
    <property type="entry name" value="AB_hydrolase_sf"/>
</dbReference>
<dbReference type="Proteomes" id="UP000228921">
    <property type="component" value="Unassembled WGS sequence"/>
</dbReference>
<dbReference type="PANTHER" id="PTHR43798">
    <property type="entry name" value="MONOACYLGLYCEROL LIPASE"/>
    <property type="match status" value="1"/>
</dbReference>
<dbReference type="Pfam" id="PF00561">
    <property type="entry name" value="Abhydrolase_1"/>
    <property type="match status" value="1"/>
</dbReference>